<feature type="region of interest" description="Disordered" evidence="2">
    <location>
        <begin position="23"/>
        <end position="76"/>
    </location>
</feature>
<dbReference type="AlphaFoldDB" id="A0A1Y1ZF82"/>
<feature type="compositionally biased region" description="Gly residues" evidence="2">
    <location>
        <begin position="176"/>
        <end position="185"/>
    </location>
</feature>
<sequence>MSTPDALVAASQDRKARLAQLKSLKRKAAPSDDTPSSPTAPSASTSNPSTDLVRATSADPTSKYLSGRNYDPETRNVKLGFEDAPIGDKTNTLEYKAQQLALEAKKVETEEQKEEKQLDLFKLQPKKPNWDLKRDLEAKLKLVDVWTENAIARMVRERVEAQKKARTEKLVEDGGSRNGGAGAGADGESEEVGMEGSELVEAMHMKEREEEADRKREEEDEQGDVS</sequence>
<feature type="region of interest" description="Disordered" evidence="2">
    <location>
        <begin position="162"/>
        <end position="226"/>
    </location>
</feature>
<dbReference type="InterPro" id="IPR013169">
    <property type="entry name" value="mRNA_splic_Cwf18-like"/>
</dbReference>
<gene>
    <name evidence="3" type="ORF">BCR34DRAFT_589656</name>
</gene>
<evidence type="ECO:0000313" key="4">
    <source>
        <dbReference type="Proteomes" id="UP000193144"/>
    </source>
</evidence>
<feature type="compositionally biased region" description="Basic and acidic residues" evidence="2">
    <location>
        <begin position="162"/>
        <end position="175"/>
    </location>
</feature>
<dbReference type="PANTHER" id="PTHR31551">
    <property type="entry name" value="PRE-MRNA-SPLICING FACTOR CWF18"/>
    <property type="match status" value="1"/>
</dbReference>
<dbReference type="GO" id="GO:0071014">
    <property type="term" value="C:post-mRNA release spliceosomal complex"/>
    <property type="evidence" value="ECO:0007669"/>
    <property type="project" value="TreeGrafter"/>
</dbReference>
<keyword evidence="4" id="KW-1185">Reference proteome</keyword>
<dbReference type="STRING" id="1231657.A0A1Y1ZF82"/>
<reference evidence="3 4" key="1">
    <citation type="submission" date="2016-07" db="EMBL/GenBank/DDBJ databases">
        <title>Pervasive Adenine N6-methylation of Active Genes in Fungi.</title>
        <authorList>
            <consortium name="DOE Joint Genome Institute"/>
            <person name="Mondo S.J."/>
            <person name="Dannebaum R.O."/>
            <person name="Kuo R.C."/>
            <person name="Labutti K."/>
            <person name="Haridas S."/>
            <person name="Kuo A."/>
            <person name="Salamov A."/>
            <person name="Ahrendt S.R."/>
            <person name="Lipzen A."/>
            <person name="Sullivan W."/>
            <person name="Andreopoulos W.B."/>
            <person name="Clum A."/>
            <person name="Lindquist E."/>
            <person name="Daum C."/>
            <person name="Ramamoorthy G.K."/>
            <person name="Gryganskyi A."/>
            <person name="Culley D."/>
            <person name="Magnuson J.K."/>
            <person name="James T.Y."/>
            <person name="O'Malley M.A."/>
            <person name="Stajich J.E."/>
            <person name="Spatafora J.W."/>
            <person name="Visel A."/>
            <person name="Grigoriev I.V."/>
        </authorList>
    </citation>
    <scope>NUCLEOTIDE SEQUENCE [LARGE SCALE GENOMIC DNA]</scope>
    <source>
        <strain evidence="3 4">CBS 115471</strain>
    </source>
</reference>
<name>A0A1Y1ZF82_9PLEO</name>
<evidence type="ECO:0000256" key="1">
    <source>
        <dbReference type="SAM" id="Coils"/>
    </source>
</evidence>
<dbReference type="PANTHER" id="PTHR31551:SF1">
    <property type="entry name" value="COILED-COIL DOMAIN-CONTAINING PROTEIN 12"/>
    <property type="match status" value="1"/>
</dbReference>
<comment type="caution">
    <text evidence="3">The sequence shown here is derived from an EMBL/GenBank/DDBJ whole genome shotgun (WGS) entry which is preliminary data.</text>
</comment>
<keyword evidence="1" id="KW-0175">Coiled coil</keyword>
<organism evidence="3 4">
    <name type="scientific">Clohesyomyces aquaticus</name>
    <dbReference type="NCBI Taxonomy" id="1231657"/>
    <lineage>
        <taxon>Eukaryota</taxon>
        <taxon>Fungi</taxon>
        <taxon>Dikarya</taxon>
        <taxon>Ascomycota</taxon>
        <taxon>Pezizomycotina</taxon>
        <taxon>Dothideomycetes</taxon>
        <taxon>Pleosporomycetidae</taxon>
        <taxon>Pleosporales</taxon>
        <taxon>Lindgomycetaceae</taxon>
        <taxon>Clohesyomyces</taxon>
    </lineage>
</organism>
<accession>A0A1Y1ZF82</accession>
<protein>
    <submittedName>
        <fullName evidence="3">Cwf18 pre-mRNA splicing factor-domain-containing protein</fullName>
    </submittedName>
</protein>
<dbReference type="Proteomes" id="UP000193144">
    <property type="component" value="Unassembled WGS sequence"/>
</dbReference>
<dbReference type="GO" id="GO:0005684">
    <property type="term" value="C:U2-type spliceosomal complex"/>
    <property type="evidence" value="ECO:0007669"/>
    <property type="project" value="TreeGrafter"/>
</dbReference>
<evidence type="ECO:0000256" key="2">
    <source>
        <dbReference type="SAM" id="MobiDB-lite"/>
    </source>
</evidence>
<feature type="compositionally biased region" description="Low complexity" evidence="2">
    <location>
        <begin position="31"/>
        <end position="51"/>
    </location>
</feature>
<dbReference type="OrthoDB" id="10261348at2759"/>
<dbReference type="EMBL" id="MCFA01000093">
    <property type="protein sequence ID" value="ORY08920.1"/>
    <property type="molecule type" value="Genomic_DNA"/>
</dbReference>
<feature type="compositionally biased region" description="Basic and acidic residues" evidence="2">
    <location>
        <begin position="201"/>
        <end position="217"/>
    </location>
</feature>
<evidence type="ECO:0000313" key="3">
    <source>
        <dbReference type="EMBL" id="ORY08920.1"/>
    </source>
</evidence>
<feature type="coiled-coil region" evidence="1">
    <location>
        <begin position="97"/>
        <end position="124"/>
    </location>
</feature>
<proteinExistence type="predicted"/>
<dbReference type="Pfam" id="PF08315">
    <property type="entry name" value="cwf18"/>
    <property type="match status" value="1"/>
</dbReference>